<proteinExistence type="predicted"/>
<dbReference type="AlphaFoldDB" id="A0A2P4SCC6"/>
<accession>A0A2P4SCC6</accession>
<evidence type="ECO:0000313" key="2">
    <source>
        <dbReference type="EMBL" id="POI21774.1"/>
    </source>
</evidence>
<feature type="region of interest" description="Disordered" evidence="1">
    <location>
        <begin position="13"/>
        <end position="33"/>
    </location>
</feature>
<name>A0A2P4SCC6_BAMTH</name>
<feature type="compositionally biased region" description="Polar residues" evidence="1">
    <location>
        <begin position="14"/>
        <end position="26"/>
    </location>
</feature>
<keyword evidence="3" id="KW-1185">Reference proteome</keyword>
<protein>
    <submittedName>
        <fullName evidence="2">Uncharacterized protein</fullName>
    </submittedName>
</protein>
<gene>
    <name evidence="2" type="ORF">CIB84_014479</name>
</gene>
<evidence type="ECO:0000313" key="3">
    <source>
        <dbReference type="Proteomes" id="UP000237246"/>
    </source>
</evidence>
<reference evidence="2 3" key="1">
    <citation type="submission" date="2018-01" db="EMBL/GenBank/DDBJ databases">
        <title>Comparison of the Chinese Bamboo Partridge and Red Junglefowl genome sequences highlights the importance of demography in genome evolution.</title>
        <authorList>
            <person name="Tiley G.P."/>
            <person name="Kimball R.T."/>
            <person name="Braun E.L."/>
            <person name="Burleigh J.G."/>
        </authorList>
    </citation>
    <scope>NUCLEOTIDE SEQUENCE [LARGE SCALE GENOMIC DNA]</scope>
    <source>
        <strain evidence="2">RTK389</strain>
        <tissue evidence="2">Blood</tissue>
    </source>
</reference>
<evidence type="ECO:0000256" key="1">
    <source>
        <dbReference type="SAM" id="MobiDB-lite"/>
    </source>
</evidence>
<sequence length="33" mass="3677">MKRNDLLLYHYSIDTGTSKGPVSGSQRAVKKEP</sequence>
<comment type="caution">
    <text evidence="2">The sequence shown here is derived from an EMBL/GenBank/DDBJ whole genome shotgun (WGS) entry which is preliminary data.</text>
</comment>
<dbReference type="EMBL" id="PPHD01065267">
    <property type="protein sequence ID" value="POI21774.1"/>
    <property type="molecule type" value="Genomic_DNA"/>
</dbReference>
<dbReference type="Proteomes" id="UP000237246">
    <property type="component" value="Unassembled WGS sequence"/>
</dbReference>
<organism evidence="2 3">
    <name type="scientific">Bambusicola thoracicus</name>
    <name type="common">Chinese bamboo-partridge</name>
    <name type="synonym">Perdix thoracica</name>
    <dbReference type="NCBI Taxonomy" id="9083"/>
    <lineage>
        <taxon>Eukaryota</taxon>
        <taxon>Metazoa</taxon>
        <taxon>Chordata</taxon>
        <taxon>Craniata</taxon>
        <taxon>Vertebrata</taxon>
        <taxon>Euteleostomi</taxon>
        <taxon>Archelosauria</taxon>
        <taxon>Archosauria</taxon>
        <taxon>Dinosauria</taxon>
        <taxon>Saurischia</taxon>
        <taxon>Theropoda</taxon>
        <taxon>Coelurosauria</taxon>
        <taxon>Aves</taxon>
        <taxon>Neognathae</taxon>
        <taxon>Galloanserae</taxon>
        <taxon>Galliformes</taxon>
        <taxon>Phasianidae</taxon>
        <taxon>Perdicinae</taxon>
        <taxon>Bambusicola</taxon>
    </lineage>
</organism>